<feature type="domain" description="Thioesterase" evidence="24">
    <location>
        <begin position="44"/>
        <end position="112"/>
    </location>
</feature>
<evidence type="ECO:0000259" key="24">
    <source>
        <dbReference type="Pfam" id="PF03061"/>
    </source>
</evidence>
<evidence type="ECO:0000313" key="26">
    <source>
        <dbReference type="Proteomes" id="UP000011765"/>
    </source>
</evidence>
<evidence type="ECO:0000256" key="21">
    <source>
        <dbReference type="ARBA" id="ARBA00047969"/>
    </source>
</evidence>
<evidence type="ECO:0000256" key="12">
    <source>
        <dbReference type="ARBA" id="ARBA00023273"/>
    </source>
</evidence>
<keyword evidence="11" id="KW-0472">Membrane</keyword>
<evidence type="ECO:0000256" key="22">
    <source>
        <dbReference type="ARBA" id="ARBA00048074"/>
    </source>
</evidence>
<evidence type="ECO:0000256" key="11">
    <source>
        <dbReference type="ARBA" id="ARBA00023136"/>
    </source>
</evidence>
<name>M1E8V4_9BACT</name>
<dbReference type="GO" id="GO:0016790">
    <property type="term" value="F:thiolester hydrolase activity"/>
    <property type="evidence" value="ECO:0007669"/>
    <property type="project" value="UniProtKB-ARBA"/>
</dbReference>
<keyword evidence="8" id="KW-0276">Fatty acid metabolism</keyword>
<dbReference type="InterPro" id="IPR029069">
    <property type="entry name" value="HotDog_dom_sf"/>
</dbReference>
<evidence type="ECO:0000256" key="16">
    <source>
        <dbReference type="ARBA" id="ARBA00038848"/>
    </source>
</evidence>
<dbReference type="AlphaFoldDB" id="M1E8V4"/>
<dbReference type="SUPFAM" id="SSF54637">
    <property type="entry name" value="Thioesterase/thiol ester dehydrase-isomerase"/>
    <property type="match status" value="1"/>
</dbReference>
<dbReference type="HOGENOM" id="CLU_089876_6_2_9"/>
<evidence type="ECO:0000256" key="5">
    <source>
        <dbReference type="ARBA" id="ARBA00022490"/>
    </source>
</evidence>
<dbReference type="STRING" id="747365.Thena_1777"/>
<comment type="catalytic activity">
    <reaction evidence="14">
        <text>(9Z)-octadecenoyl-CoA + H2O = (9Z)-octadecenoate + CoA + H(+)</text>
        <dbReference type="Rhea" id="RHEA:40139"/>
        <dbReference type="ChEBI" id="CHEBI:15377"/>
        <dbReference type="ChEBI" id="CHEBI:15378"/>
        <dbReference type="ChEBI" id="CHEBI:30823"/>
        <dbReference type="ChEBI" id="CHEBI:57287"/>
        <dbReference type="ChEBI" id="CHEBI:57387"/>
    </reaction>
    <physiologicalReaction direction="left-to-right" evidence="14">
        <dbReference type="Rhea" id="RHEA:40140"/>
    </physiologicalReaction>
</comment>
<comment type="similarity">
    <text evidence="15">Belongs to the THEM4/THEM5 thioesterase family.</text>
</comment>
<keyword evidence="4" id="KW-1003">Cell membrane</keyword>
<evidence type="ECO:0000256" key="20">
    <source>
        <dbReference type="ARBA" id="ARBA00047734"/>
    </source>
</evidence>
<keyword evidence="6" id="KW-0053">Apoptosis</keyword>
<dbReference type="InterPro" id="IPR006683">
    <property type="entry name" value="Thioestr_dom"/>
</dbReference>
<dbReference type="EMBL" id="CP002690">
    <property type="protein sequence ID" value="AEE15383.1"/>
    <property type="molecule type" value="Genomic_DNA"/>
</dbReference>
<protein>
    <recommendedName>
        <fullName evidence="17">Acyl-coenzyme A thioesterase THEM4</fullName>
        <ecNumber evidence="16">3.1.2.2</ecNumber>
    </recommendedName>
    <alternativeName>
        <fullName evidence="18">Thioesterase superfamily member 4</fullName>
    </alternativeName>
</protein>
<comment type="catalytic activity">
    <reaction evidence="22">
        <text>dodecanoyl-CoA + H2O = dodecanoate + CoA + H(+)</text>
        <dbReference type="Rhea" id="RHEA:30135"/>
        <dbReference type="ChEBI" id="CHEBI:15377"/>
        <dbReference type="ChEBI" id="CHEBI:15378"/>
        <dbReference type="ChEBI" id="CHEBI:18262"/>
        <dbReference type="ChEBI" id="CHEBI:57287"/>
        <dbReference type="ChEBI" id="CHEBI:57375"/>
    </reaction>
    <physiologicalReaction direction="left-to-right" evidence="22">
        <dbReference type="Rhea" id="RHEA:30136"/>
    </physiologicalReaction>
</comment>
<evidence type="ECO:0000256" key="1">
    <source>
        <dbReference type="ARBA" id="ARBA00004170"/>
    </source>
</evidence>
<evidence type="ECO:0000313" key="25">
    <source>
        <dbReference type="EMBL" id="AEE15383.1"/>
    </source>
</evidence>
<evidence type="ECO:0000256" key="6">
    <source>
        <dbReference type="ARBA" id="ARBA00022703"/>
    </source>
</evidence>
<evidence type="ECO:0000256" key="3">
    <source>
        <dbReference type="ARBA" id="ARBA00004632"/>
    </source>
</evidence>
<dbReference type="PANTHER" id="PTHR12418:SF19">
    <property type="entry name" value="ACYL-COENZYME A THIOESTERASE THEM4"/>
    <property type="match status" value="1"/>
</dbReference>
<sequence>MLIADDWCFACGRANPLGLRLEISQDNEGVFTTFQFQKNHQGWNNIVHGGIISTLLDELSTWAAVKLGHNVVTAQLIVKFKKPITIGTYVRVFAKVTEDKGRLIYAKSQIESLDKTILYATGLATLSVIR</sequence>
<evidence type="ECO:0000256" key="23">
    <source>
        <dbReference type="ARBA" id="ARBA00048180"/>
    </source>
</evidence>
<comment type="subcellular location">
    <subcellularLocation>
        <location evidence="3">Cell projection</location>
        <location evidence="3">Ruffle membrane</location>
    </subcellularLocation>
    <subcellularLocation>
        <location evidence="2">Cytoplasm</location>
    </subcellularLocation>
    <subcellularLocation>
        <location evidence="1">Membrane</location>
        <topology evidence="1">Peripheral membrane protein</topology>
    </subcellularLocation>
</comment>
<comment type="catalytic activity">
    <reaction evidence="23">
        <text>tetradecanoyl-CoA + H2O = tetradecanoate + CoA + H(+)</text>
        <dbReference type="Rhea" id="RHEA:40119"/>
        <dbReference type="ChEBI" id="CHEBI:15377"/>
        <dbReference type="ChEBI" id="CHEBI:15378"/>
        <dbReference type="ChEBI" id="CHEBI:30807"/>
        <dbReference type="ChEBI" id="CHEBI:57287"/>
        <dbReference type="ChEBI" id="CHEBI:57385"/>
    </reaction>
    <physiologicalReaction direction="left-to-right" evidence="23">
        <dbReference type="Rhea" id="RHEA:40120"/>
    </physiologicalReaction>
</comment>
<evidence type="ECO:0000256" key="19">
    <source>
        <dbReference type="ARBA" id="ARBA00047588"/>
    </source>
</evidence>
<dbReference type="Proteomes" id="UP000011765">
    <property type="component" value="Chromosome"/>
</dbReference>
<evidence type="ECO:0000256" key="10">
    <source>
        <dbReference type="ARBA" id="ARBA00023098"/>
    </source>
</evidence>
<evidence type="ECO:0000256" key="4">
    <source>
        <dbReference type="ARBA" id="ARBA00022475"/>
    </source>
</evidence>
<accession>M1E8V4</accession>
<keyword evidence="26" id="KW-1185">Reference proteome</keyword>
<comment type="catalytic activity">
    <reaction evidence="21">
        <text>decanoyl-CoA + H2O = decanoate + CoA + H(+)</text>
        <dbReference type="Rhea" id="RHEA:40059"/>
        <dbReference type="ChEBI" id="CHEBI:15377"/>
        <dbReference type="ChEBI" id="CHEBI:15378"/>
        <dbReference type="ChEBI" id="CHEBI:27689"/>
        <dbReference type="ChEBI" id="CHEBI:57287"/>
        <dbReference type="ChEBI" id="CHEBI:61430"/>
    </reaction>
    <physiologicalReaction direction="left-to-right" evidence="21">
        <dbReference type="Rhea" id="RHEA:40060"/>
    </physiologicalReaction>
</comment>
<proteinExistence type="inferred from homology"/>
<comment type="catalytic activity">
    <reaction evidence="13">
        <text>(5Z,8Z,11Z,14Z)-eicosatetraenoyl-CoA + H2O = (5Z,8Z,11Z,14Z)-eicosatetraenoate + CoA + H(+)</text>
        <dbReference type="Rhea" id="RHEA:40151"/>
        <dbReference type="ChEBI" id="CHEBI:15377"/>
        <dbReference type="ChEBI" id="CHEBI:15378"/>
        <dbReference type="ChEBI" id="CHEBI:32395"/>
        <dbReference type="ChEBI" id="CHEBI:57287"/>
        <dbReference type="ChEBI" id="CHEBI:57368"/>
    </reaction>
    <physiologicalReaction direction="left-to-right" evidence="13">
        <dbReference type="Rhea" id="RHEA:40152"/>
    </physiologicalReaction>
</comment>
<keyword evidence="7" id="KW-0378">Hydrolase</keyword>
<dbReference type="EC" id="3.1.2.2" evidence="16"/>
<comment type="catalytic activity">
    <reaction evidence="20">
        <text>hexadecanoyl-CoA + H2O = hexadecanoate + CoA + H(+)</text>
        <dbReference type="Rhea" id="RHEA:16645"/>
        <dbReference type="ChEBI" id="CHEBI:7896"/>
        <dbReference type="ChEBI" id="CHEBI:15377"/>
        <dbReference type="ChEBI" id="CHEBI:15378"/>
        <dbReference type="ChEBI" id="CHEBI:57287"/>
        <dbReference type="ChEBI" id="CHEBI:57379"/>
        <dbReference type="EC" id="3.1.2.2"/>
    </reaction>
    <physiologicalReaction direction="left-to-right" evidence="20">
        <dbReference type="Rhea" id="RHEA:16646"/>
    </physiologicalReaction>
</comment>
<dbReference type="CDD" id="cd03443">
    <property type="entry name" value="PaaI_thioesterase"/>
    <property type="match status" value="1"/>
</dbReference>
<comment type="catalytic activity">
    <reaction evidence="19">
        <text>octanoyl-CoA + H2O = octanoate + CoA + H(+)</text>
        <dbReference type="Rhea" id="RHEA:30143"/>
        <dbReference type="ChEBI" id="CHEBI:15377"/>
        <dbReference type="ChEBI" id="CHEBI:15378"/>
        <dbReference type="ChEBI" id="CHEBI:25646"/>
        <dbReference type="ChEBI" id="CHEBI:57287"/>
        <dbReference type="ChEBI" id="CHEBI:57386"/>
    </reaction>
    <physiologicalReaction direction="left-to-right" evidence="19">
        <dbReference type="Rhea" id="RHEA:30144"/>
    </physiologicalReaction>
</comment>
<dbReference type="GO" id="GO:0006631">
    <property type="term" value="P:fatty acid metabolic process"/>
    <property type="evidence" value="ECO:0007669"/>
    <property type="project" value="UniProtKB-KW"/>
</dbReference>
<evidence type="ECO:0000256" key="7">
    <source>
        <dbReference type="ARBA" id="ARBA00022801"/>
    </source>
</evidence>
<dbReference type="eggNOG" id="COG2050">
    <property type="taxonomic scope" value="Bacteria"/>
</dbReference>
<dbReference type="GO" id="GO:0005737">
    <property type="term" value="C:cytoplasm"/>
    <property type="evidence" value="ECO:0007669"/>
    <property type="project" value="UniProtKB-SubCell"/>
</dbReference>
<evidence type="ECO:0000256" key="15">
    <source>
        <dbReference type="ARBA" id="ARBA00038456"/>
    </source>
</evidence>
<keyword evidence="12" id="KW-0966">Cell projection</keyword>
<dbReference type="GO" id="GO:0016020">
    <property type="term" value="C:membrane"/>
    <property type="evidence" value="ECO:0007669"/>
    <property type="project" value="UniProtKB-SubCell"/>
</dbReference>
<evidence type="ECO:0000256" key="18">
    <source>
        <dbReference type="ARBA" id="ARBA00043210"/>
    </source>
</evidence>
<keyword evidence="9" id="KW-0809">Transit peptide</keyword>
<dbReference type="KEGG" id="tnr:Thena_1777"/>
<keyword evidence="5" id="KW-0963">Cytoplasm</keyword>
<keyword evidence="10" id="KW-0443">Lipid metabolism</keyword>
<evidence type="ECO:0000256" key="13">
    <source>
        <dbReference type="ARBA" id="ARBA00035852"/>
    </source>
</evidence>
<evidence type="ECO:0000256" key="9">
    <source>
        <dbReference type="ARBA" id="ARBA00022946"/>
    </source>
</evidence>
<dbReference type="Gene3D" id="3.10.129.10">
    <property type="entry name" value="Hotdog Thioesterase"/>
    <property type="match status" value="1"/>
</dbReference>
<evidence type="ECO:0000256" key="8">
    <source>
        <dbReference type="ARBA" id="ARBA00022832"/>
    </source>
</evidence>
<gene>
    <name evidence="25" type="ORF">Thena_1777</name>
</gene>
<reference evidence="25 26" key="1">
    <citation type="submission" date="2011-04" db="EMBL/GenBank/DDBJ databases">
        <title>The complete genome of Thermodesulfobium narugense DSM 14796.</title>
        <authorList>
            <consortium name="US DOE Joint Genome Institute (JGI-PGF)"/>
            <person name="Lucas S."/>
            <person name="Han J."/>
            <person name="Lapidus A."/>
            <person name="Bruce D."/>
            <person name="Goodwin L."/>
            <person name="Pitluck S."/>
            <person name="Peters L."/>
            <person name="Kyrpides N."/>
            <person name="Mavromatis K."/>
            <person name="Pagani I."/>
            <person name="Ivanova N."/>
            <person name="Ovchinnikova G."/>
            <person name="Zhang X."/>
            <person name="Saunders L."/>
            <person name="Detter J.C."/>
            <person name="Tapia R."/>
            <person name="Han C."/>
            <person name="Land M."/>
            <person name="Hauser L."/>
            <person name="Markowitz V."/>
            <person name="Cheng J.-F."/>
            <person name="Hugenholtz P."/>
            <person name="Woyke T."/>
            <person name="Wu D."/>
            <person name="Spring S."/>
            <person name="Schroeder M."/>
            <person name="Brambilla E."/>
            <person name="Klenk H.-P."/>
            <person name="Eisen J.A."/>
        </authorList>
    </citation>
    <scope>NUCLEOTIDE SEQUENCE [LARGE SCALE GENOMIC DNA]</scope>
    <source>
        <strain evidence="25 26">DSM 14796</strain>
    </source>
</reference>
<dbReference type="Pfam" id="PF03061">
    <property type="entry name" value="4HBT"/>
    <property type="match status" value="1"/>
</dbReference>
<organism evidence="25 26">
    <name type="scientific">Thermodesulfobium narugense DSM 14796</name>
    <dbReference type="NCBI Taxonomy" id="747365"/>
    <lineage>
        <taxon>Bacteria</taxon>
        <taxon>Pseudomonadati</taxon>
        <taxon>Thermodesulfobiota</taxon>
        <taxon>Thermodesulfobiia</taxon>
        <taxon>Thermodesulfobiales</taxon>
        <taxon>Thermodesulfobiaceae</taxon>
        <taxon>Thermodesulfobium</taxon>
    </lineage>
</organism>
<evidence type="ECO:0000256" key="17">
    <source>
        <dbReference type="ARBA" id="ARBA00040123"/>
    </source>
</evidence>
<dbReference type="InterPro" id="IPR052365">
    <property type="entry name" value="THEM4/THEM5_acyl-CoA_thioest"/>
</dbReference>
<dbReference type="PANTHER" id="PTHR12418">
    <property type="entry name" value="ACYL-COENZYME A THIOESTERASE THEM4"/>
    <property type="match status" value="1"/>
</dbReference>
<evidence type="ECO:0000256" key="2">
    <source>
        <dbReference type="ARBA" id="ARBA00004496"/>
    </source>
</evidence>
<evidence type="ECO:0000256" key="14">
    <source>
        <dbReference type="ARBA" id="ARBA00037002"/>
    </source>
</evidence>